<evidence type="ECO:0000259" key="4">
    <source>
        <dbReference type="PROSITE" id="PS50011"/>
    </source>
</evidence>
<feature type="region of interest" description="Disordered" evidence="3">
    <location>
        <begin position="309"/>
        <end position="380"/>
    </location>
</feature>
<comment type="caution">
    <text evidence="5">The sequence shown here is derived from an EMBL/GenBank/DDBJ whole genome shotgun (WGS) entry which is preliminary data.</text>
</comment>
<dbReference type="Pfam" id="PF00069">
    <property type="entry name" value="Pkinase"/>
    <property type="match status" value="1"/>
</dbReference>
<dbReference type="InterPro" id="IPR011009">
    <property type="entry name" value="Kinase-like_dom_sf"/>
</dbReference>
<feature type="domain" description="Protein kinase" evidence="4">
    <location>
        <begin position="4"/>
        <end position="287"/>
    </location>
</feature>
<dbReference type="PANTHER" id="PTHR24055">
    <property type="entry name" value="MITOGEN-ACTIVATED PROTEIN KINASE"/>
    <property type="match status" value="1"/>
</dbReference>
<feature type="compositionally biased region" description="Basic and acidic residues" evidence="3">
    <location>
        <begin position="575"/>
        <end position="591"/>
    </location>
</feature>
<dbReference type="PROSITE" id="PS00108">
    <property type="entry name" value="PROTEIN_KINASE_ST"/>
    <property type="match status" value="1"/>
</dbReference>
<dbReference type="Gene3D" id="3.30.200.20">
    <property type="entry name" value="Phosphorylase Kinase, domain 1"/>
    <property type="match status" value="1"/>
</dbReference>
<dbReference type="SMART" id="SM00220">
    <property type="entry name" value="S_TKc"/>
    <property type="match status" value="1"/>
</dbReference>
<keyword evidence="6" id="KW-1185">Reference proteome</keyword>
<dbReference type="EC" id="2.7.11.24" evidence="5"/>
<dbReference type="PROSITE" id="PS50011">
    <property type="entry name" value="PROTEIN_KINASE_DOM"/>
    <property type="match status" value="1"/>
</dbReference>
<organism evidence="5 6">
    <name type="scientific">Blattamonas nauphoetae</name>
    <dbReference type="NCBI Taxonomy" id="2049346"/>
    <lineage>
        <taxon>Eukaryota</taxon>
        <taxon>Metamonada</taxon>
        <taxon>Preaxostyla</taxon>
        <taxon>Oxymonadida</taxon>
        <taxon>Blattamonas</taxon>
    </lineage>
</organism>
<feature type="compositionally biased region" description="Basic and acidic residues" evidence="3">
    <location>
        <begin position="539"/>
        <end position="550"/>
    </location>
</feature>
<evidence type="ECO:0000256" key="1">
    <source>
        <dbReference type="ARBA" id="ARBA00022741"/>
    </source>
</evidence>
<dbReference type="EMBL" id="JARBJD010000011">
    <property type="protein sequence ID" value="KAK2962345.1"/>
    <property type="molecule type" value="Genomic_DNA"/>
</dbReference>
<feature type="compositionally biased region" description="Basic and acidic residues" evidence="3">
    <location>
        <begin position="461"/>
        <end position="494"/>
    </location>
</feature>
<sequence length="693" mass="79592">MNKYDVICVQGEGAYGVVLRCRNKKSGELVAVKQFKGSTEDEIDKKATLREVKILRELNHPNIVNLLEAFKRRDQLFLVFEYCELDMLAILQQNPDGIDPEDVRFYMWQLCRSLEYLHRNGIIHRDVKPENLLVCRNKELKICDFGFARYTSSKGDYTDYVATRWYRAPELLLSTTNYTTAVDIWAMGCIMGELLDGQPMFPGDSDLDQLHVIQKVMGPMMPEHKELYMKNRAFAKVPQPNLSHPETLDRKYFGHASKRALQFMKATIRMDPKDRLTAAECLKHPYFEGMEDLHPELATNCGIDIVRDRKNRKHAPNPLPTTEKPSDSPKDEAPQTKKIAFELPTIPSFQSLHPPGGKKERKGDGDEKRKGDSNLPRLPSALQQQQLELTGGYDGAKDGRQDHILPQFSIGEDSESDLHGRQHQPGKRRDEKERDSQEDKKAARISKYAQPTLPTQPPNRKTREEDKWGDTYERRNDSRKQSREKDRDVDRITFDELGTLPGQVQLPPSRGKDGEVAGKKEKKRRKDERLASPNAPNRMHNDSYPQKDAKPGVLWPYQNMAMMGLHNPYKQKTKAKNEEKRNKDGTRDKKSSTPFANKQMKQQFKPASPQRQPRQTLRNDSPSRLTHNTPTPPFRTFNQSPPKGSSRPLVPLQGRNDPYQKTPNHNAQTRLQSRGDLSYATPVTSSRWDDGDF</sequence>
<accession>A0ABQ9YFB7</accession>
<keyword evidence="5" id="KW-0418">Kinase</keyword>
<proteinExistence type="predicted"/>
<protein>
    <submittedName>
        <fullName evidence="5">Mitogen-activated protein kinase</fullName>
        <ecNumber evidence="5">2.7.11.24</ecNumber>
    </submittedName>
</protein>
<gene>
    <name evidence="5" type="ORF">BLNAU_2588</name>
</gene>
<dbReference type="InterPro" id="IPR008271">
    <property type="entry name" value="Ser/Thr_kinase_AS"/>
</dbReference>
<dbReference type="CDD" id="cd07833">
    <property type="entry name" value="STKc_CDKL"/>
    <property type="match status" value="1"/>
</dbReference>
<feature type="compositionally biased region" description="Basic and acidic residues" evidence="3">
    <location>
        <begin position="324"/>
        <end position="335"/>
    </location>
</feature>
<feature type="region of interest" description="Disordered" evidence="3">
    <location>
        <begin position="392"/>
        <end position="693"/>
    </location>
</feature>
<feature type="compositionally biased region" description="Basic and acidic residues" evidence="3">
    <location>
        <begin position="357"/>
        <end position="372"/>
    </location>
</feature>
<dbReference type="InterPro" id="IPR000719">
    <property type="entry name" value="Prot_kinase_dom"/>
</dbReference>
<reference evidence="5 6" key="1">
    <citation type="journal article" date="2022" name="bioRxiv">
        <title>Genomics of Preaxostyla Flagellates Illuminates Evolutionary Transitions and the Path Towards Mitochondrial Loss.</title>
        <authorList>
            <person name="Novak L.V.F."/>
            <person name="Treitli S.C."/>
            <person name="Pyrih J."/>
            <person name="Halakuc P."/>
            <person name="Pipaliya S.V."/>
            <person name="Vacek V."/>
            <person name="Brzon O."/>
            <person name="Soukal P."/>
            <person name="Eme L."/>
            <person name="Dacks J.B."/>
            <person name="Karnkowska A."/>
            <person name="Elias M."/>
            <person name="Hampl V."/>
        </authorList>
    </citation>
    <scope>NUCLEOTIDE SEQUENCE [LARGE SCALE GENOMIC DNA]</scope>
    <source>
        <strain evidence="5">NAU3</strain>
        <tissue evidence="5">Gut</tissue>
    </source>
</reference>
<dbReference type="Gene3D" id="1.10.510.10">
    <property type="entry name" value="Transferase(Phosphotransferase) domain 1"/>
    <property type="match status" value="1"/>
</dbReference>
<evidence type="ECO:0000313" key="6">
    <source>
        <dbReference type="Proteomes" id="UP001281761"/>
    </source>
</evidence>
<dbReference type="Proteomes" id="UP001281761">
    <property type="component" value="Unassembled WGS sequence"/>
</dbReference>
<dbReference type="InterPro" id="IPR050117">
    <property type="entry name" value="MAPK"/>
</dbReference>
<feature type="compositionally biased region" description="Polar residues" evidence="3">
    <location>
        <begin position="609"/>
        <end position="629"/>
    </location>
</feature>
<keyword evidence="5" id="KW-0808">Transferase</keyword>
<dbReference type="GO" id="GO:0004707">
    <property type="term" value="F:MAP kinase activity"/>
    <property type="evidence" value="ECO:0007669"/>
    <property type="project" value="UniProtKB-EC"/>
</dbReference>
<feature type="compositionally biased region" description="Polar residues" evidence="3">
    <location>
        <begin position="659"/>
        <end position="672"/>
    </location>
</feature>
<feature type="compositionally biased region" description="Basic and acidic residues" evidence="3">
    <location>
        <begin position="510"/>
        <end position="519"/>
    </location>
</feature>
<feature type="compositionally biased region" description="Polar residues" evidence="3">
    <location>
        <begin position="592"/>
        <end position="602"/>
    </location>
</feature>
<feature type="compositionally biased region" description="Basic and acidic residues" evidence="3">
    <location>
        <begin position="427"/>
        <end position="442"/>
    </location>
</feature>
<keyword evidence="2" id="KW-0067">ATP-binding</keyword>
<evidence type="ECO:0000313" key="5">
    <source>
        <dbReference type="EMBL" id="KAK2962345.1"/>
    </source>
</evidence>
<dbReference type="SUPFAM" id="SSF56112">
    <property type="entry name" value="Protein kinase-like (PK-like)"/>
    <property type="match status" value="1"/>
</dbReference>
<evidence type="ECO:0000256" key="3">
    <source>
        <dbReference type="SAM" id="MobiDB-lite"/>
    </source>
</evidence>
<keyword evidence="1" id="KW-0547">Nucleotide-binding</keyword>
<name>A0ABQ9YFB7_9EUKA</name>
<evidence type="ECO:0000256" key="2">
    <source>
        <dbReference type="ARBA" id="ARBA00022840"/>
    </source>
</evidence>